<proteinExistence type="inferred from homology"/>
<dbReference type="EMBL" id="JNBS01001123">
    <property type="protein sequence ID" value="OQS02474.1"/>
    <property type="molecule type" value="Genomic_DNA"/>
</dbReference>
<reference evidence="10 11" key="1">
    <citation type="journal article" date="2014" name="Genome Biol. Evol.">
        <title>The secreted proteins of Achlya hypogyna and Thraustotheca clavata identify the ancestral oomycete secretome and reveal gene acquisitions by horizontal gene transfer.</title>
        <authorList>
            <person name="Misner I."/>
            <person name="Blouin N."/>
            <person name="Leonard G."/>
            <person name="Richards T.A."/>
            <person name="Lane C.E."/>
        </authorList>
    </citation>
    <scope>NUCLEOTIDE SEQUENCE [LARGE SCALE GENOMIC DNA]</scope>
    <source>
        <strain evidence="10 11">ATCC 34112</strain>
    </source>
</reference>
<evidence type="ECO:0000256" key="6">
    <source>
        <dbReference type="ARBA" id="ARBA00023203"/>
    </source>
</evidence>
<keyword evidence="5 7" id="KW-0505">Motor protein</keyword>
<dbReference type="SMART" id="SM00015">
    <property type="entry name" value="IQ"/>
    <property type="match status" value="11"/>
</dbReference>
<evidence type="ECO:0000259" key="8">
    <source>
        <dbReference type="PROSITE" id="PS51456"/>
    </source>
</evidence>
<feature type="non-terminal residue" evidence="10">
    <location>
        <position position="1037"/>
    </location>
</feature>
<keyword evidence="3" id="KW-0175">Coiled coil</keyword>
<dbReference type="Proteomes" id="UP000243217">
    <property type="component" value="Unassembled WGS sequence"/>
</dbReference>
<evidence type="ECO:0000256" key="4">
    <source>
        <dbReference type="ARBA" id="ARBA00023123"/>
    </source>
</evidence>
<evidence type="ECO:0000256" key="1">
    <source>
        <dbReference type="ARBA" id="ARBA00022741"/>
    </source>
</evidence>
<dbReference type="InterPro" id="IPR000048">
    <property type="entry name" value="IQ_motif_EF-hand-BS"/>
</dbReference>
<dbReference type="PROSITE" id="PS50096">
    <property type="entry name" value="IQ"/>
    <property type="match status" value="8"/>
</dbReference>
<evidence type="ECO:0000256" key="5">
    <source>
        <dbReference type="ARBA" id="ARBA00023175"/>
    </source>
</evidence>
<protein>
    <submittedName>
        <fullName evidence="10">Myosin</fullName>
    </submittedName>
</protein>
<accession>A0A1V9ZWT8</accession>
<dbReference type="GO" id="GO:0016020">
    <property type="term" value="C:membrane"/>
    <property type="evidence" value="ECO:0007669"/>
    <property type="project" value="TreeGrafter"/>
</dbReference>
<dbReference type="GO" id="GO:0007015">
    <property type="term" value="P:actin filament organization"/>
    <property type="evidence" value="ECO:0007669"/>
    <property type="project" value="TreeGrafter"/>
</dbReference>
<dbReference type="PRINTS" id="PR00193">
    <property type="entry name" value="MYOSINHEAVY"/>
</dbReference>
<dbReference type="Gene3D" id="1.20.5.190">
    <property type="match status" value="2"/>
</dbReference>
<evidence type="ECO:0000256" key="3">
    <source>
        <dbReference type="ARBA" id="ARBA00023054"/>
    </source>
</evidence>
<dbReference type="OrthoDB" id="6108017at2759"/>
<evidence type="ECO:0000256" key="7">
    <source>
        <dbReference type="PROSITE-ProRule" id="PRU00782"/>
    </source>
</evidence>
<dbReference type="PROSITE" id="PS51456">
    <property type="entry name" value="MYOSIN_MOTOR"/>
    <property type="match status" value="1"/>
</dbReference>
<keyword evidence="1 7" id="KW-0547">Nucleotide-binding</keyword>
<dbReference type="GO" id="GO:0005524">
    <property type="term" value="F:ATP binding"/>
    <property type="evidence" value="ECO:0007669"/>
    <property type="project" value="UniProtKB-UniRule"/>
</dbReference>
<dbReference type="Pfam" id="PF00612">
    <property type="entry name" value="IQ"/>
    <property type="match status" value="3"/>
</dbReference>
<dbReference type="Pfam" id="PF00063">
    <property type="entry name" value="Myosin_head"/>
    <property type="match status" value="1"/>
</dbReference>
<sequence length="1037" mass="118730">MAAAAGKKHRREGEKVWCPDPRNVWQLGSIVEEDGESLFVLTPDDNEEHKFDVSQTHPFDPSHALLLPNVSDMDNLHEAPLLDLLRRRYEQDLIYTFTGDILISINPYKNIPMLYNFPEIDSLSKQENPAPHVFVTADGAYRALQKEGKCQSILVSGESGAGKTEASKYIMRYLANISQSGKNNANGGGSSVEQCVLQSNPLLEAFGNAKTIRNDNSSRFGKFIKIHYHRNGTISGASTSHFLLEKSRIVGCAENERNYHIFYQICFGLSPEEKAALFITKPEDYDFLNQGNCITVPEVNDKKCFKELVDAMAIMGISADLKKTIFTLVAAVMHMGNLKFSENAKKEAQCADPKQVEMLASLMKVTPKDLQFALCIRTMSAGARGSVAEISLSAAEAVKSRNGLAKAIYSALFDWLVDQINTATAQITGGAAEKTMDGAQNKFIGILDIFGFEILQVNSFEQLCINYTNEMLQQQFNQHVFVYEQEVYVEEGIDWSKLSFQDNIPCLELIEKKPLGILILLDEQAMLGRRGSDEKFIQKLHQTHEKHPNYIKPRFGNEQFILKHYAGQVTYTVAGFLDKNNDSLHNDLIELMNSSKLELLTKLFALPAPPKDEGPKLKRASMTKMTGTMTVGRKFREQMADLMAQLNTTQPSFVRCVKPNNIRFPTGWNAELILNQLIYLGVMETVRIRRSGFPVRRTFDEFVDKYKLLEKVYSGRAKKLPTNNKEKCEMILSQALQRENWQLGHKKVFMRDSQLRILDAVVRKVRVDAAITMQKYARRQLARKRYYKARRGVVKLQALVRMHQARSRFVILRRRITCLNANVKKWLAQRRYQKIRHAIIRVQARVRGRRARKLVAYMRAAPKAATIISKNVRRYLARKHFLHLRTSANKIKSILRMYVARKKFKKLRVAVTLLSKNIKRFLAHRSYKRKKQAAIILHAVGRGFLARLKYGKKARLRAQIRARAQTTIAKIVRGYLGRIHYRLARRYIILVQARVRANRVRTAYLQGRQATINSQAMIRRSLARRKFLKEKRMATRY</sequence>
<feature type="region of interest" description="Actin-binding" evidence="7">
    <location>
        <begin position="639"/>
        <end position="661"/>
    </location>
</feature>
<dbReference type="PANTHER" id="PTHR13140">
    <property type="entry name" value="MYOSIN"/>
    <property type="match status" value="1"/>
</dbReference>
<dbReference type="Gene3D" id="6.20.240.20">
    <property type="match status" value="1"/>
</dbReference>
<evidence type="ECO:0000259" key="9">
    <source>
        <dbReference type="PROSITE" id="PS51844"/>
    </source>
</evidence>
<keyword evidence="6 7" id="KW-0009">Actin-binding</keyword>
<dbReference type="InterPro" id="IPR027417">
    <property type="entry name" value="P-loop_NTPase"/>
</dbReference>
<organism evidence="10 11">
    <name type="scientific">Thraustotheca clavata</name>
    <dbReference type="NCBI Taxonomy" id="74557"/>
    <lineage>
        <taxon>Eukaryota</taxon>
        <taxon>Sar</taxon>
        <taxon>Stramenopiles</taxon>
        <taxon>Oomycota</taxon>
        <taxon>Saprolegniomycetes</taxon>
        <taxon>Saprolegniales</taxon>
        <taxon>Achlyaceae</taxon>
        <taxon>Thraustotheca</taxon>
    </lineage>
</organism>
<dbReference type="PANTHER" id="PTHR13140:SF845">
    <property type="entry name" value="MYOSIN-LIKE PROTEIN"/>
    <property type="match status" value="1"/>
</dbReference>
<comment type="caution">
    <text evidence="10">The sequence shown here is derived from an EMBL/GenBank/DDBJ whole genome shotgun (WGS) entry which is preliminary data.</text>
</comment>
<dbReference type="STRING" id="74557.A0A1V9ZWT8"/>
<dbReference type="InterPro" id="IPR004009">
    <property type="entry name" value="SH3_Myosin"/>
</dbReference>
<keyword evidence="2 7" id="KW-0067">ATP-binding</keyword>
<dbReference type="AlphaFoldDB" id="A0A1V9ZWT8"/>
<keyword evidence="11" id="KW-1185">Reference proteome</keyword>
<dbReference type="CDD" id="cd14892">
    <property type="entry name" value="MYSc_Myo31"/>
    <property type="match status" value="1"/>
</dbReference>
<dbReference type="Gene3D" id="1.10.10.820">
    <property type="match status" value="1"/>
</dbReference>
<dbReference type="Gene3D" id="3.40.850.10">
    <property type="entry name" value="Kinesin motor domain"/>
    <property type="match status" value="1"/>
</dbReference>
<dbReference type="SMART" id="SM00242">
    <property type="entry name" value="MYSc"/>
    <property type="match status" value="1"/>
</dbReference>
<dbReference type="GO" id="GO:0000146">
    <property type="term" value="F:microfilament motor activity"/>
    <property type="evidence" value="ECO:0007669"/>
    <property type="project" value="TreeGrafter"/>
</dbReference>
<dbReference type="GO" id="GO:0005737">
    <property type="term" value="C:cytoplasm"/>
    <property type="evidence" value="ECO:0007669"/>
    <property type="project" value="TreeGrafter"/>
</dbReference>
<dbReference type="GO" id="GO:0016459">
    <property type="term" value="C:myosin complex"/>
    <property type="evidence" value="ECO:0007669"/>
    <property type="project" value="UniProtKB-KW"/>
</dbReference>
<comment type="similarity">
    <text evidence="7">Belongs to the TRAFAC class myosin-kinesin ATPase superfamily. Myosin family.</text>
</comment>
<dbReference type="PROSITE" id="PS51844">
    <property type="entry name" value="SH3_LIKE"/>
    <property type="match status" value="1"/>
</dbReference>
<evidence type="ECO:0000256" key="2">
    <source>
        <dbReference type="ARBA" id="ARBA00022840"/>
    </source>
</evidence>
<dbReference type="GO" id="GO:0051015">
    <property type="term" value="F:actin filament binding"/>
    <property type="evidence" value="ECO:0007669"/>
    <property type="project" value="TreeGrafter"/>
</dbReference>
<dbReference type="FunFam" id="1.10.10.820:FF:000001">
    <property type="entry name" value="Myosin heavy chain"/>
    <property type="match status" value="1"/>
</dbReference>
<feature type="binding site" evidence="7">
    <location>
        <begin position="157"/>
        <end position="164"/>
    </location>
    <ligand>
        <name>ATP</name>
        <dbReference type="ChEBI" id="CHEBI:30616"/>
    </ligand>
</feature>
<evidence type="ECO:0000313" key="10">
    <source>
        <dbReference type="EMBL" id="OQS02474.1"/>
    </source>
</evidence>
<dbReference type="SUPFAM" id="SSF52540">
    <property type="entry name" value="P-loop containing nucleoside triphosphate hydrolases"/>
    <property type="match status" value="2"/>
</dbReference>
<evidence type="ECO:0000313" key="11">
    <source>
        <dbReference type="Proteomes" id="UP000243217"/>
    </source>
</evidence>
<gene>
    <name evidence="10" type="ORF">THRCLA_05153</name>
</gene>
<feature type="domain" description="Myosin N-terminal SH3-like" evidence="9">
    <location>
        <begin position="11"/>
        <end position="61"/>
    </location>
</feature>
<keyword evidence="4 7" id="KW-0518">Myosin</keyword>
<dbReference type="Gene3D" id="1.20.58.530">
    <property type="match status" value="1"/>
</dbReference>
<dbReference type="InterPro" id="IPR001609">
    <property type="entry name" value="Myosin_head_motor_dom-like"/>
</dbReference>
<name>A0A1V9ZWT8_9STRA</name>
<dbReference type="Gene3D" id="1.20.120.720">
    <property type="entry name" value="Myosin VI head, motor domain, U50 subdomain"/>
    <property type="match status" value="1"/>
</dbReference>
<dbReference type="InterPro" id="IPR036961">
    <property type="entry name" value="Kinesin_motor_dom_sf"/>
</dbReference>
<feature type="domain" description="Myosin motor" evidence="8">
    <location>
        <begin position="65"/>
        <end position="763"/>
    </location>
</feature>